<keyword evidence="9 10" id="KW-0961">Cell wall biogenesis/degradation</keyword>
<evidence type="ECO:0000256" key="6">
    <source>
        <dbReference type="ARBA" id="ARBA00022960"/>
    </source>
</evidence>
<evidence type="ECO:0000256" key="9">
    <source>
        <dbReference type="ARBA" id="ARBA00023316"/>
    </source>
</evidence>
<dbReference type="Gene3D" id="3.40.1390.10">
    <property type="entry name" value="MurE/MurF, N-terminal domain"/>
    <property type="match status" value="1"/>
</dbReference>
<feature type="domain" description="Mur ligase central" evidence="13">
    <location>
        <begin position="112"/>
        <end position="304"/>
    </location>
</feature>
<feature type="binding site" evidence="10">
    <location>
        <begin position="114"/>
        <end position="120"/>
    </location>
    <ligand>
        <name>ATP</name>
        <dbReference type="ChEBI" id="CHEBI:30616"/>
    </ligand>
</feature>
<keyword evidence="1 10" id="KW-0963">Cytoplasm</keyword>
<dbReference type="SUPFAM" id="SSF63418">
    <property type="entry name" value="MurE/MurF N-terminal domain"/>
    <property type="match status" value="1"/>
</dbReference>
<dbReference type="InterPro" id="IPR035911">
    <property type="entry name" value="MurE/MurF_N"/>
</dbReference>
<evidence type="ECO:0000256" key="3">
    <source>
        <dbReference type="ARBA" id="ARBA00022618"/>
    </source>
</evidence>
<evidence type="ECO:0000259" key="12">
    <source>
        <dbReference type="Pfam" id="PF02875"/>
    </source>
</evidence>
<keyword evidence="8 10" id="KW-0131">Cell cycle</keyword>
<protein>
    <recommendedName>
        <fullName evidence="10 11">UDP-N-acetylmuramoyl-tripeptide--D-alanyl-D-alanine ligase</fullName>
        <ecNumber evidence="10 11">6.3.2.10</ecNumber>
    </recommendedName>
    <alternativeName>
        <fullName evidence="10">D-alanyl-D-alanine-adding enzyme</fullName>
    </alternativeName>
</protein>
<dbReference type="InterPro" id="IPR005863">
    <property type="entry name" value="UDP-N-AcMur_synth"/>
</dbReference>
<dbReference type="GO" id="GO:0005524">
    <property type="term" value="F:ATP binding"/>
    <property type="evidence" value="ECO:0007669"/>
    <property type="project" value="UniProtKB-UniRule"/>
</dbReference>
<dbReference type="Pfam" id="PF02875">
    <property type="entry name" value="Mur_ligase_C"/>
    <property type="match status" value="1"/>
</dbReference>
<feature type="domain" description="Mur ligase C-terminal" evidence="12">
    <location>
        <begin position="326"/>
        <end position="447"/>
    </location>
</feature>
<dbReference type="InterPro" id="IPR013221">
    <property type="entry name" value="Mur_ligase_cen"/>
</dbReference>
<dbReference type="SUPFAM" id="SSF53623">
    <property type="entry name" value="MurD-like peptide ligases, catalytic domain"/>
    <property type="match status" value="1"/>
</dbReference>
<reference evidence="15" key="1">
    <citation type="submission" date="2018-07" db="EMBL/GenBank/DDBJ databases">
        <authorList>
            <person name="Kim H."/>
        </authorList>
    </citation>
    <scope>NUCLEOTIDE SEQUENCE [LARGE SCALE GENOMIC DNA]</scope>
    <source>
        <strain evidence="15">F02</strain>
    </source>
</reference>
<keyword evidence="2 10" id="KW-0436">Ligase</keyword>
<dbReference type="PANTHER" id="PTHR43024">
    <property type="entry name" value="UDP-N-ACETYLMURAMOYL-TRIPEPTIDE--D-ALANYL-D-ALANINE LIGASE"/>
    <property type="match status" value="1"/>
</dbReference>
<dbReference type="InterPro" id="IPR036615">
    <property type="entry name" value="Mur_ligase_C_dom_sf"/>
</dbReference>
<evidence type="ECO:0000256" key="10">
    <source>
        <dbReference type="HAMAP-Rule" id="MF_02019"/>
    </source>
</evidence>
<dbReference type="SUPFAM" id="SSF53244">
    <property type="entry name" value="MurD-like peptide ligases, peptide-binding domain"/>
    <property type="match status" value="1"/>
</dbReference>
<dbReference type="Gene3D" id="3.90.190.20">
    <property type="entry name" value="Mur ligase, C-terminal domain"/>
    <property type="match status" value="1"/>
</dbReference>
<keyword evidence="15" id="KW-1185">Reference proteome</keyword>
<dbReference type="GO" id="GO:0047480">
    <property type="term" value="F:UDP-N-acetylmuramoyl-tripeptide-D-alanyl-D-alanine ligase activity"/>
    <property type="evidence" value="ECO:0007669"/>
    <property type="project" value="UniProtKB-UniRule"/>
</dbReference>
<dbReference type="Gene3D" id="3.40.1190.10">
    <property type="entry name" value="Mur-like, catalytic domain"/>
    <property type="match status" value="1"/>
</dbReference>
<evidence type="ECO:0000313" key="15">
    <source>
        <dbReference type="Proteomes" id="UP000252182"/>
    </source>
</evidence>
<dbReference type="EC" id="6.3.2.10" evidence="10 11"/>
<keyword evidence="5 10" id="KW-0067">ATP-binding</keyword>
<dbReference type="NCBIfam" id="TIGR01143">
    <property type="entry name" value="murF"/>
    <property type="match status" value="1"/>
</dbReference>
<comment type="catalytic activity">
    <reaction evidence="10 11">
        <text>D-alanyl-D-alanine + UDP-N-acetyl-alpha-D-muramoyl-L-alanyl-gamma-D-glutamyl-meso-2,6-diaminopimelate + ATP = UDP-N-acetyl-alpha-D-muramoyl-L-alanyl-gamma-D-glutamyl-meso-2,6-diaminopimeloyl-D-alanyl-D-alanine + ADP + phosphate + H(+)</text>
        <dbReference type="Rhea" id="RHEA:28374"/>
        <dbReference type="ChEBI" id="CHEBI:15378"/>
        <dbReference type="ChEBI" id="CHEBI:30616"/>
        <dbReference type="ChEBI" id="CHEBI:43474"/>
        <dbReference type="ChEBI" id="CHEBI:57822"/>
        <dbReference type="ChEBI" id="CHEBI:61386"/>
        <dbReference type="ChEBI" id="CHEBI:83905"/>
        <dbReference type="ChEBI" id="CHEBI:456216"/>
        <dbReference type="EC" id="6.3.2.10"/>
    </reaction>
</comment>
<evidence type="ECO:0000256" key="5">
    <source>
        <dbReference type="ARBA" id="ARBA00022840"/>
    </source>
</evidence>
<dbReference type="EMBL" id="CP031124">
    <property type="protein sequence ID" value="AXF84583.1"/>
    <property type="molecule type" value="Genomic_DNA"/>
</dbReference>
<dbReference type="InterPro" id="IPR036565">
    <property type="entry name" value="Mur-like_cat_sf"/>
</dbReference>
<dbReference type="GO" id="GO:0008766">
    <property type="term" value="F:UDP-N-acetylmuramoylalanyl-D-glutamyl-2,6-diaminopimelate-D-alanyl-D-alanine ligase activity"/>
    <property type="evidence" value="ECO:0007669"/>
    <property type="project" value="RHEA"/>
</dbReference>
<comment type="similarity">
    <text evidence="10">Belongs to the MurCDEF family. MurF subfamily.</text>
</comment>
<dbReference type="AlphaFoldDB" id="A0A345D895"/>
<evidence type="ECO:0000256" key="11">
    <source>
        <dbReference type="RuleBase" id="RU004136"/>
    </source>
</evidence>
<dbReference type="Pfam" id="PF08245">
    <property type="entry name" value="Mur_ligase_M"/>
    <property type="match status" value="1"/>
</dbReference>
<evidence type="ECO:0000256" key="1">
    <source>
        <dbReference type="ARBA" id="ARBA00022490"/>
    </source>
</evidence>
<dbReference type="UniPathway" id="UPA00219"/>
<dbReference type="InterPro" id="IPR004101">
    <property type="entry name" value="Mur_ligase_C"/>
</dbReference>
<evidence type="ECO:0000256" key="8">
    <source>
        <dbReference type="ARBA" id="ARBA00023306"/>
    </source>
</evidence>
<sequence length="470" mass="49904">MSEVVMGSLAQVAQWVNGAQVKTEQRAVTFNRVCTDTRTVQEGDVFVAIKGERFDAHDFLSELELGQVSAVIATHVPDGFELPYVLVSDTRTALQQLAHGWRMRFNLPLVVVTGSNGKTTVKEMIASILHAAHGGDYLATRGNFNNDIGLPMTLLNLTAEHRAAVIELGMNHPGETAELAPLAAPTVALINNAQREHQEFMQTVQAVAEEHADVLNALPKAGVAVFPADDAHAGVWRARAVERELTVYDFSLNEHAGAAFTARYELGLHASTVQLVTPQGQCTTQLNIPGVHNVHNALAACAAASAMNVPLDVIAQGLSAFLPAKGRLQTHRLGDGVTLIDDTYNANPDSVRAAIDVLAGSAGRKILVLGDMGEVGDQGQAFHEEIGAYAKTRGIDVFVAAGELMRFAVASFGMGAQHMDDVEAIAAAVVGHMQTGAAHTILIKGSRFMGMERVVAALLSASESLNSTQS</sequence>
<comment type="function">
    <text evidence="10 11">Involved in cell wall formation. Catalyzes the final step in the synthesis of UDP-N-acetylmuramoyl-pentapeptide, the precursor of murein.</text>
</comment>
<evidence type="ECO:0000256" key="2">
    <source>
        <dbReference type="ARBA" id="ARBA00022598"/>
    </source>
</evidence>
<keyword evidence="3 10" id="KW-0132">Cell division</keyword>
<keyword evidence="6 10" id="KW-0133">Cell shape</keyword>
<accession>A0A345D895</accession>
<dbReference type="HAMAP" id="MF_02019">
    <property type="entry name" value="MurF"/>
    <property type="match status" value="1"/>
</dbReference>
<evidence type="ECO:0000256" key="4">
    <source>
        <dbReference type="ARBA" id="ARBA00022741"/>
    </source>
</evidence>
<evidence type="ECO:0000313" key="14">
    <source>
        <dbReference type="EMBL" id="AXF84583.1"/>
    </source>
</evidence>
<evidence type="ECO:0000259" key="13">
    <source>
        <dbReference type="Pfam" id="PF08245"/>
    </source>
</evidence>
<dbReference type="Proteomes" id="UP000252182">
    <property type="component" value="Chromosome"/>
</dbReference>
<comment type="subcellular location">
    <subcellularLocation>
        <location evidence="10 11">Cytoplasm</location>
    </subcellularLocation>
</comment>
<organism evidence="14 15">
    <name type="scientific">Ephemeroptericola cinctiostellae</name>
    <dbReference type="NCBI Taxonomy" id="2268024"/>
    <lineage>
        <taxon>Bacteria</taxon>
        <taxon>Pseudomonadati</taxon>
        <taxon>Pseudomonadota</taxon>
        <taxon>Betaproteobacteria</taxon>
        <taxon>Burkholderiales</taxon>
        <taxon>Burkholderiaceae</taxon>
        <taxon>Ephemeroptericola</taxon>
    </lineage>
</organism>
<dbReference type="KEGG" id="hyf:DTO96_100292"/>
<gene>
    <name evidence="10 14" type="primary">murF</name>
    <name evidence="14" type="ORF">DTO96_100292</name>
</gene>
<dbReference type="InterPro" id="IPR051046">
    <property type="entry name" value="MurCDEF_CellWall_CoF430Synth"/>
</dbReference>
<name>A0A345D895_9BURK</name>
<dbReference type="GO" id="GO:0008360">
    <property type="term" value="P:regulation of cell shape"/>
    <property type="evidence" value="ECO:0007669"/>
    <property type="project" value="UniProtKB-KW"/>
</dbReference>
<dbReference type="PANTHER" id="PTHR43024:SF1">
    <property type="entry name" value="UDP-N-ACETYLMURAMOYL-TRIPEPTIDE--D-ALANYL-D-ALANINE LIGASE"/>
    <property type="match status" value="1"/>
</dbReference>
<keyword evidence="7 10" id="KW-0573">Peptidoglycan synthesis</keyword>
<dbReference type="GO" id="GO:0005737">
    <property type="term" value="C:cytoplasm"/>
    <property type="evidence" value="ECO:0007669"/>
    <property type="project" value="UniProtKB-SubCell"/>
</dbReference>
<keyword evidence="4 10" id="KW-0547">Nucleotide-binding</keyword>
<dbReference type="GO" id="GO:0009252">
    <property type="term" value="P:peptidoglycan biosynthetic process"/>
    <property type="evidence" value="ECO:0007669"/>
    <property type="project" value="UniProtKB-UniRule"/>
</dbReference>
<comment type="pathway">
    <text evidence="10 11">Cell wall biogenesis; peptidoglycan biosynthesis.</text>
</comment>
<evidence type="ECO:0000256" key="7">
    <source>
        <dbReference type="ARBA" id="ARBA00022984"/>
    </source>
</evidence>
<proteinExistence type="inferred from homology"/>
<dbReference type="GO" id="GO:0051301">
    <property type="term" value="P:cell division"/>
    <property type="evidence" value="ECO:0007669"/>
    <property type="project" value="UniProtKB-KW"/>
</dbReference>
<dbReference type="GO" id="GO:0071555">
    <property type="term" value="P:cell wall organization"/>
    <property type="evidence" value="ECO:0007669"/>
    <property type="project" value="UniProtKB-KW"/>
</dbReference>